<proteinExistence type="predicted"/>
<evidence type="ECO:0000313" key="2">
    <source>
        <dbReference type="Proteomes" id="UP001241377"/>
    </source>
</evidence>
<keyword evidence="2" id="KW-1185">Reference proteome</keyword>
<accession>A0ACC2VWD8</accession>
<evidence type="ECO:0000313" key="1">
    <source>
        <dbReference type="EMBL" id="KAJ9102752.1"/>
    </source>
</evidence>
<reference evidence="1" key="1">
    <citation type="submission" date="2023-04" db="EMBL/GenBank/DDBJ databases">
        <title>Draft Genome sequencing of Naganishia species isolated from polar environments using Oxford Nanopore Technology.</title>
        <authorList>
            <person name="Leo P."/>
            <person name="Venkateswaran K."/>
        </authorList>
    </citation>
    <scope>NUCLEOTIDE SEQUENCE</scope>
    <source>
        <strain evidence="1">MNA-CCFEE 5261</strain>
    </source>
</reference>
<dbReference type="EMBL" id="JASBWR010000050">
    <property type="protein sequence ID" value="KAJ9102752.1"/>
    <property type="molecule type" value="Genomic_DNA"/>
</dbReference>
<sequence>MLKALRFHNFSLGSLHRPFILPLLKNPSTFWRSQYRPLHTEKDISEAKKWLESYQPSDIPATLFEISYSRASGAGGQKVNKTSSKATISLSPDRWLNPQFCYWIPSAIRSQLVDNKLRYETKSGGLLIQSDATRNRDTNTAECFRKLLEEIKQRTFFPGEVSEEDKKKWEEIKEDKKEKRLFHKKRQSDKKKSRSKKFDI</sequence>
<gene>
    <name evidence="1" type="ORF">QFC19_004670</name>
</gene>
<name>A0ACC2VWD8_9TREE</name>
<comment type="caution">
    <text evidence="1">The sequence shown here is derived from an EMBL/GenBank/DDBJ whole genome shotgun (WGS) entry which is preliminary data.</text>
</comment>
<organism evidence="1 2">
    <name type="scientific">Naganishia cerealis</name>
    <dbReference type="NCBI Taxonomy" id="610337"/>
    <lineage>
        <taxon>Eukaryota</taxon>
        <taxon>Fungi</taxon>
        <taxon>Dikarya</taxon>
        <taxon>Basidiomycota</taxon>
        <taxon>Agaricomycotina</taxon>
        <taxon>Tremellomycetes</taxon>
        <taxon>Filobasidiales</taxon>
        <taxon>Filobasidiaceae</taxon>
        <taxon>Naganishia</taxon>
    </lineage>
</organism>
<protein>
    <submittedName>
        <fullName evidence="1">Uncharacterized protein</fullName>
    </submittedName>
</protein>
<dbReference type="Proteomes" id="UP001241377">
    <property type="component" value="Unassembled WGS sequence"/>
</dbReference>